<feature type="transmembrane region" description="Helical" evidence="11">
    <location>
        <begin position="317"/>
        <end position="338"/>
    </location>
</feature>
<keyword evidence="6" id="KW-1003">Cell membrane</keyword>
<keyword evidence="9 11" id="KW-0472">Membrane</keyword>
<evidence type="ECO:0000256" key="7">
    <source>
        <dbReference type="ARBA" id="ARBA00022692"/>
    </source>
</evidence>
<dbReference type="InterPro" id="IPR051125">
    <property type="entry name" value="ABC-4/HrtB_transporter"/>
</dbReference>
<dbReference type="RefSeq" id="WP_149458306.1">
    <property type="nucleotide sequence ID" value="NZ_SCWC02000001.1"/>
</dbReference>
<keyword evidence="7 11" id="KW-0812">Transmembrane</keyword>
<evidence type="ECO:0000256" key="2">
    <source>
        <dbReference type="ARBA" id="ARBA00008697"/>
    </source>
</evidence>
<evidence type="ECO:0000256" key="4">
    <source>
        <dbReference type="ARBA" id="ARBA00016962"/>
    </source>
</evidence>
<evidence type="ECO:0000256" key="3">
    <source>
        <dbReference type="ARBA" id="ARBA00011131"/>
    </source>
</evidence>
<comment type="subunit">
    <text evidence="3">The complex is composed of two ATP-binding proteins (HrtA), two transmembrane proteins (HrtB) and a solute-binding protein.</text>
</comment>
<evidence type="ECO:0000313" key="14">
    <source>
        <dbReference type="Proteomes" id="UP000295735"/>
    </source>
</evidence>
<evidence type="ECO:0000256" key="1">
    <source>
        <dbReference type="ARBA" id="ARBA00004651"/>
    </source>
</evidence>
<evidence type="ECO:0000256" key="5">
    <source>
        <dbReference type="ARBA" id="ARBA00022448"/>
    </source>
</evidence>
<evidence type="ECO:0000256" key="11">
    <source>
        <dbReference type="SAM" id="Phobius"/>
    </source>
</evidence>
<comment type="function">
    <text evidence="10">Part of the ABC transporter complex hrt involved in hemin import. Responsible for the translocation of the substrate across the membrane.</text>
</comment>
<evidence type="ECO:0000259" key="12">
    <source>
        <dbReference type="Pfam" id="PF02687"/>
    </source>
</evidence>
<dbReference type="PANTHER" id="PTHR43738">
    <property type="entry name" value="ABC TRANSPORTER, MEMBRANE PROTEIN"/>
    <property type="match status" value="1"/>
</dbReference>
<organism evidence="13 14">
    <name type="scientific">Macrococcus equipercicus</name>
    <dbReference type="NCBI Taxonomy" id="69967"/>
    <lineage>
        <taxon>Bacteria</taxon>
        <taxon>Bacillati</taxon>
        <taxon>Bacillota</taxon>
        <taxon>Bacilli</taxon>
        <taxon>Bacillales</taxon>
        <taxon>Staphylococcaceae</taxon>
        <taxon>Macrococcus</taxon>
    </lineage>
</organism>
<feature type="domain" description="ABC3 transporter permease C-terminal" evidence="12">
    <location>
        <begin position="235"/>
        <end position="345"/>
    </location>
</feature>
<comment type="similarity">
    <text evidence="2">Belongs to the ABC-4 integral membrane protein family. HrtB subfamily.</text>
</comment>
<reference evidence="13 14" key="1">
    <citation type="submission" date="2019-09" db="EMBL/GenBank/DDBJ databases">
        <authorList>
            <person name="Mazhar S."/>
            <person name="Altermann E."/>
            <person name="Hill C."/>
            <person name="Mcauliffe O."/>
        </authorList>
    </citation>
    <scope>NUCLEOTIDE SEQUENCE [LARGE SCALE GENOMIC DNA]</scope>
    <source>
        <strain evidence="13 14">ATCC 51831</strain>
    </source>
</reference>
<dbReference type="Proteomes" id="UP000295735">
    <property type="component" value="Unassembled WGS sequence"/>
</dbReference>
<accession>A0ABQ6RC68</accession>
<keyword evidence="5" id="KW-0813">Transport</keyword>
<proteinExistence type="inferred from homology"/>
<name>A0ABQ6RC68_9STAP</name>
<dbReference type="EMBL" id="SCWC02000001">
    <property type="protein sequence ID" value="KAA1042754.1"/>
    <property type="molecule type" value="Genomic_DNA"/>
</dbReference>
<comment type="caution">
    <text evidence="13">The sequence shown here is derived from an EMBL/GenBank/DDBJ whole genome shotgun (WGS) entry which is preliminary data.</text>
</comment>
<keyword evidence="8 11" id="KW-1133">Transmembrane helix</keyword>
<evidence type="ECO:0000256" key="6">
    <source>
        <dbReference type="ARBA" id="ARBA00022475"/>
    </source>
</evidence>
<gene>
    <name evidence="13" type="ORF">ERX35_002420</name>
</gene>
<evidence type="ECO:0000256" key="8">
    <source>
        <dbReference type="ARBA" id="ARBA00022989"/>
    </source>
</evidence>
<feature type="transmembrane region" description="Helical" evidence="11">
    <location>
        <begin position="275"/>
        <end position="305"/>
    </location>
</feature>
<feature type="transmembrane region" description="Helical" evidence="11">
    <location>
        <begin position="232"/>
        <end position="254"/>
    </location>
</feature>
<evidence type="ECO:0000256" key="9">
    <source>
        <dbReference type="ARBA" id="ARBA00023136"/>
    </source>
</evidence>
<protein>
    <recommendedName>
        <fullName evidence="4">Putative hemin transport system permease protein HrtB</fullName>
    </recommendedName>
</protein>
<dbReference type="Pfam" id="PF02687">
    <property type="entry name" value="FtsX"/>
    <property type="match status" value="1"/>
</dbReference>
<evidence type="ECO:0000256" key="10">
    <source>
        <dbReference type="ARBA" id="ARBA00024973"/>
    </source>
</evidence>
<evidence type="ECO:0000313" key="13">
    <source>
        <dbReference type="EMBL" id="KAA1042754.1"/>
    </source>
</evidence>
<comment type="subcellular location">
    <subcellularLocation>
        <location evidence="1">Cell membrane</location>
        <topology evidence="1">Multi-pass membrane protein</topology>
    </subcellularLocation>
</comment>
<sequence>MKLALKELSYYKLKYLLITAILFLLAFLVLFVTSLAQGLGQDNVSAIDHMKAEQYIIDKDADHQLTQSALSDKDKQLLTDYHIDLLAMQLLPLTNNLSVAAMYSETMPERTIVEGRMPKQADEIAVDESLQEKLKLNDTLTVKNKEDNKKKIKYRVTGFIAKEMYAHTPAAIVTKAGFEQFNPDVTPNAGFVQANDKAELSKLKDDLSDSEIITADELKKGIPSFEAEQMPLQLMVVFLFVISAIVISAFFYVITIQKTNEYGILKAIGMKNRKIALVILAEIMLITFIGVAAAIILTVVISMFLPATMPFYLNHNLVVILAGLFFVVSLIGAMMSLIKVIKIDPQVALGGE</sequence>
<dbReference type="InterPro" id="IPR003838">
    <property type="entry name" value="ABC3_permease_C"/>
</dbReference>
<keyword evidence="14" id="KW-1185">Reference proteome</keyword>
<dbReference type="PANTHER" id="PTHR43738:SF1">
    <property type="entry name" value="HEMIN TRANSPORT SYSTEM PERMEASE PROTEIN HRTB-RELATED"/>
    <property type="match status" value="1"/>
</dbReference>